<sequence>MTVSAPKPISSHRATRIKTRSFGFDGAAGGRRLNGAGEIPLPLPAQIAANKPLGRRARYLASNNGHAAAGVEAWVSALVGSGFKAQSQHPNRETRRALNAAFTRWCRCCDADGLTNLDGLLSMIARRMVVDGEIFIVFIRSSDFGGSSEGAAARPTTESFSPAPEGIDRVKGSKVAHYSGMDEKWRITGRKTLSVPVCCGESARRPTSIFPPRPSTSW</sequence>
<dbReference type="RefSeq" id="WP_088520390.1">
    <property type="nucleotide sequence ID" value="NZ_FYDG01000003.1"/>
</dbReference>
<dbReference type="Pfam" id="PF05136">
    <property type="entry name" value="Phage_portal_2"/>
    <property type="match status" value="1"/>
</dbReference>
<evidence type="ECO:0000313" key="2">
    <source>
        <dbReference type="EMBL" id="SNB69731.1"/>
    </source>
</evidence>
<dbReference type="GO" id="GO:0019068">
    <property type="term" value="P:virion assembly"/>
    <property type="evidence" value="ECO:0007669"/>
    <property type="project" value="InterPro"/>
</dbReference>
<dbReference type="Proteomes" id="UP000198418">
    <property type="component" value="Unassembled WGS sequence"/>
</dbReference>
<organism evidence="2 3">
    <name type="scientific">Rhodoblastus acidophilus</name>
    <name type="common">Rhodopseudomonas acidophila</name>
    <dbReference type="NCBI Taxonomy" id="1074"/>
    <lineage>
        <taxon>Bacteria</taxon>
        <taxon>Pseudomonadati</taxon>
        <taxon>Pseudomonadota</taxon>
        <taxon>Alphaproteobacteria</taxon>
        <taxon>Hyphomicrobiales</taxon>
        <taxon>Rhodoblastaceae</taxon>
        <taxon>Rhodoblastus</taxon>
    </lineage>
</organism>
<protein>
    <submittedName>
        <fullName evidence="2">Phage portal protein, lambda family</fullName>
    </submittedName>
</protein>
<feature type="region of interest" description="Disordered" evidence="1">
    <location>
        <begin position="145"/>
        <end position="168"/>
    </location>
</feature>
<dbReference type="GO" id="GO:0005198">
    <property type="term" value="F:structural molecule activity"/>
    <property type="evidence" value="ECO:0007669"/>
    <property type="project" value="InterPro"/>
</dbReference>
<dbReference type="EMBL" id="FYDG01000003">
    <property type="protein sequence ID" value="SNB69731.1"/>
    <property type="molecule type" value="Genomic_DNA"/>
</dbReference>
<dbReference type="OrthoDB" id="9770450at2"/>
<keyword evidence="3" id="KW-1185">Reference proteome</keyword>
<dbReference type="InterPro" id="IPR006429">
    <property type="entry name" value="Phage_lambda_portal"/>
</dbReference>
<name>A0A212RC20_RHOAC</name>
<proteinExistence type="predicted"/>
<evidence type="ECO:0000256" key="1">
    <source>
        <dbReference type="SAM" id="MobiDB-lite"/>
    </source>
</evidence>
<reference evidence="3" key="1">
    <citation type="submission" date="2017-06" db="EMBL/GenBank/DDBJ databases">
        <authorList>
            <person name="Varghese N."/>
            <person name="Submissions S."/>
        </authorList>
    </citation>
    <scope>NUCLEOTIDE SEQUENCE [LARGE SCALE GENOMIC DNA]</scope>
    <source>
        <strain evidence="3">DSM 137</strain>
    </source>
</reference>
<gene>
    <name evidence="2" type="ORF">SAMN06265338_103279</name>
</gene>
<accession>A0A212RC20</accession>
<dbReference type="AlphaFoldDB" id="A0A212RC20"/>
<evidence type="ECO:0000313" key="3">
    <source>
        <dbReference type="Proteomes" id="UP000198418"/>
    </source>
</evidence>